<accession>T1GC46</accession>
<dbReference type="Proteomes" id="UP000015102">
    <property type="component" value="Unassembled WGS sequence"/>
</dbReference>
<proteinExistence type="inferred from homology"/>
<dbReference type="STRING" id="36166.T1GC46"/>
<dbReference type="OMA" id="DANFYSP"/>
<comment type="subcellular location">
    <subcellularLocation>
        <location evidence="1">Secreted</location>
    </subcellularLocation>
</comment>
<evidence type="ECO:0008006" key="8">
    <source>
        <dbReference type="Google" id="ProtNLM"/>
    </source>
</evidence>
<reference evidence="6" key="2">
    <citation type="submission" date="2015-06" db="UniProtKB">
        <authorList>
            <consortium name="EnsemblMetazoa"/>
        </authorList>
    </citation>
    <scope>IDENTIFICATION</scope>
</reference>
<dbReference type="Gene3D" id="2.120.10.30">
    <property type="entry name" value="TolB, C-terminal domain"/>
    <property type="match status" value="1"/>
</dbReference>
<dbReference type="PANTHER" id="PTHR10009">
    <property type="entry name" value="PROTEIN YELLOW-RELATED"/>
    <property type="match status" value="1"/>
</dbReference>
<feature type="chain" id="PRO_5004577201" description="Bee-milk protein" evidence="5">
    <location>
        <begin position="23"/>
        <end position="508"/>
    </location>
</feature>
<evidence type="ECO:0000256" key="4">
    <source>
        <dbReference type="ARBA" id="ARBA00022729"/>
    </source>
</evidence>
<evidence type="ECO:0000256" key="3">
    <source>
        <dbReference type="ARBA" id="ARBA00022525"/>
    </source>
</evidence>
<dbReference type="HOGENOM" id="CLU_031076_1_0_1"/>
<keyword evidence="4 5" id="KW-0732">Signal</keyword>
<evidence type="ECO:0000256" key="1">
    <source>
        <dbReference type="ARBA" id="ARBA00004613"/>
    </source>
</evidence>
<evidence type="ECO:0000256" key="5">
    <source>
        <dbReference type="SAM" id="SignalP"/>
    </source>
</evidence>
<sequence length="508" mass="57075">MPSTFVSFLLLVIGAEIHTSTAVINPSANLKTANQWNLISYNFPYGLNTNDPEVYNPMNIVATGVAVAYDRLFIATPKLFSGVTATISTIRKDLAGDSPVLEVYPDWSFHRPGRQNVTCNDLLLISVYRLKIDSCNRLWVLDAGISRSLEDFEKTCPPKILVFDLNTNQVVRRIDFPPEVLRGESLFTNLIIDETSSKPGGNCDDVFVYISDTVEPGIVVYDSIRDMTWRVSHPAMFPDPDFAQSDIQGYKFVLMDGVVGITFDNQDLIYFQPLATDRLFSVSKQVLRAGPIPLNQLLPVKLVGKKSSQGIGLAVAPDRSIVFAPMTETAIASYNPYTNEQSILAYDPERLQFIGDMQISRFNPNELYLVSSRFHRFFLKNLDGNDINTRILKIDLPNYSPPQQHAYTPSYNHQYTGLTLPNFPYFPLNSNSIDRHSTNEVFQSLRQPFPYEPVGLKGPKSPFQALNQGELFPNSKKPNQKLGFGNSYHGHNRVRFAKSIPNNQTAIV</sequence>
<dbReference type="Pfam" id="PF03022">
    <property type="entry name" value="MRJP"/>
    <property type="match status" value="1"/>
</dbReference>
<dbReference type="EnsemblMetazoa" id="MESCA000844-RA">
    <property type="protein sequence ID" value="MESCA000844-PA"/>
    <property type="gene ID" value="MESCA000844"/>
</dbReference>
<comment type="similarity">
    <text evidence="2">Belongs to the major royal jelly protein family.</text>
</comment>
<dbReference type="InterPro" id="IPR011044">
    <property type="entry name" value="Quino_amine_DH_bsu"/>
</dbReference>
<evidence type="ECO:0000313" key="6">
    <source>
        <dbReference type="EnsemblMetazoa" id="MESCA000844-PA"/>
    </source>
</evidence>
<dbReference type="InterPro" id="IPR017996">
    <property type="entry name" value="MRJP/yellow-related"/>
</dbReference>
<protein>
    <recommendedName>
        <fullName evidence="8">Bee-milk protein</fullName>
    </recommendedName>
</protein>
<dbReference type="FunFam" id="2.120.10.30:FF:000045">
    <property type="entry name" value="Blast:Protein yellow"/>
    <property type="match status" value="1"/>
</dbReference>
<evidence type="ECO:0000256" key="2">
    <source>
        <dbReference type="ARBA" id="ARBA00009127"/>
    </source>
</evidence>
<reference evidence="7" key="1">
    <citation type="submission" date="2013-02" db="EMBL/GenBank/DDBJ databases">
        <authorList>
            <person name="Hughes D."/>
        </authorList>
    </citation>
    <scope>NUCLEOTIDE SEQUENCE</scope>
    <source>
        <strain>Durham</strain>
        <strain evidence="7">NC isolate 2 -- Noor lab</strain>
    </source>
</reference>
<dbReference type="GO" id="GO:0005576">
    <property type="term" value="C:extracellular region"/>
    <property type="evidence" value="ECO:0007669"/>
    <property type="project" value="UniProtKB-SubCell"/>
</dbReference>
<evidence type="ECO:0000313" key="7">
    <source>
        <dbReference type="Proteomes" id="UP000015102"/>
    </source>
</evidence>
<feature type="signal peptide" evidence="5">
    <location>
        <begin position="1"/>
        <end position="22"/>
    </location>
</feature>
<keyword evidence="7" id="KW-1185">Reference proteome</keyword>
<dbReference type="AlphaFoldDB" id="T1GC46"/>
<dbReference type="InterPro" id="IPR011042">
    <property type="entry name" value="6-blade_b-propeller_TolB-like"/>
</dbReference>
<dbReference type="EMBL" id="CAQQ02136088">
    <property type="status" value="NOT_ANNOTATED_CDS"/>
    <property type="molecule type" value="Genomic_DNA"/>
</dbReference>
<name>T1GC46_MEGSC</name>
<dbReference type="SUPFAM" id="SSF63825">
    <property type="entry name" value="YWTD domain"/>
    <property type="match status" value="1"/>
</dbReference>
<keyword evidence="3" id="KW-0964">Secreted</keyword>
<organism evidence="6 7">
    <name type="scientific">Megaselia scalaris</name>
    <name type="common">Humpbacked fly</name>
    <name type="synonym">Phora scalaris</name>
    <dbReference type="NCBI Taxonomy" id="36166"/>
    <lineage>
        <taxon>Eukaryota</taxon>
        <taxon>Metazoa</taxon>
        <taxon>Ecdysozoa</taxon>
        <taxon>Arthropoda</taxon>
        <taxon>Hexapoda</taxon>
        <taxon>Insecta</taxon>
        <taxon>Pterygota</taxon>
        <taxon>Neoptera</taxon>
        <taxon>Endopterygota</taxon>
        <taxon>Diptera</taxon>
        <taxon>Brachycera</taxon>
        <taxon>Muscomorpha</taxon>
        <taxon>Platypezoidea</taxon>
        <taxon>Phoridae</taxon>
        <taxon>Megaseliini</taxon>
        <taxon>Megaselia</taxon>
    </lineage>
</organism>
<dbReference type="SUPFAM" id="SSF50969">
    <property type="entry name" value="YVTN repeat-like/Quinoprotein amine dehydrogenase"/>
    <property type="match status" value="1"/>
</dbReference>
<dbReference type="PANTHER" id="PTHR10009:SF19">
    <property type="entry name" value="RE55542P"/>
    <property type="match status" value="1"/>
</dbReference>